<evidence type="ECO:0000256" key="1">
    <source>
        <dbReference type="SAM" id="SignalP"/>
    </source>
</evidence>
<protein>
    <submittedName>
        <fullName evidence="2">Uncharacterized protein</fullName>
    </submittedName>
</protein>
<dbReference type="RefSeq" id="WP_151642967.1">
    <property type="nucleotide sequence ID" value="NZ_CP044543.1"/>
</dbReference>
<dbReference type="AlphaFoldDB" id="A0A5P6P163"/>
<accession>A0A5P6P163</accession>
<evidence type="ECO:0000313" key="2">
    <source>
        <dbReference type="EMBL" id="QFI72052.1"/>
    </source>
</evidence>
<dbReference type="EMBL" id="CP044543">
    <property type="protein sequence ID" value="QFI72052.1"/>
    <property type="molecule type" value="Genomic_DNA"/>
</dbReference>
<organism evidence="2 3">
    <name type="scientific">Bradyrhizobium betae</name>
    <dbReference type="NCBI Taxonomy" id="244734"/>
    <lineage>
        <taxon>Bacteria</taxon>
        <taxon>Pseudomonadati</taxon>
        <taxon>Pseudomonadota</taxon>
        <taxon>Alphaproteobacteria</taxon>
        <taxon>Hyphomicrobiales</taxon>
        <taxon>Nitrobacteraceae</taxon>
        <taxon>Bradyrhizobium</taxon>
    </lineage>
</organism>
<dbReference type="Proteomes" id="UP000325641">
    <property type="component" value="Chromosome"/>
</dbReference>
<name>A0A5P6P163_9BRAD</name>
<gene>
    <name evidence="2" type="ORF">F8237_06440</name>
</gene>
<feature type="signal peptide" evidence="1">
    <location>
        <begin position="1"/>
        <end position="21"/>
    </location>
</feature>
<evidence type="ECO:0000313" key="3">
    <source>
        <dbReference type="Proteomes" id="UP000325641"/>
    </source>
</evidence>
<keyword evidence="1" id="KW-0732">Signal</keyword>
<reference evidence="3" key="1">
    <citation type="submission" date="2019-10" db="EMBL/GenBank/DDBJ databases">
        <title>Complete Genome Sequence of Bradyrhizobium betae type strain PL7HG1T.</title>
        <authorList>
            <person name="Bromfield E.S.P."/>
            <person name="Cloutier S."/>
        </authorList>
    </citation>
    <scope>NUCLEOTIDE SEQUENCE [LARGE SCALE GENOMIC DNA]</scope>
    <source>
        <strain evidence="3">PL7HG1</strain>
    </source>
</reference>
<proteinExistence type="predicted"/>
<sequence>MLPRKSLFRLASATVHGVVFALCLDTGAGVPRDGMPDTSLPEMRLPKSARPLFMIGERAA</sequence>
<feature type="chain" id="PRO_5024795646" evidence="1">
    <location>
        <begin position="22"/>
        <end position="60"/>
    </location>
</feature>
<dbReference type="KEGG" id="bbet:F8237_06440"/>